<accession>A0A8S1ZP68</accession>
<dbReference type="InterPro" id="IPR001940">
    <property type="entry name" value="Peptidase_S1C"/>
</dbReference>
<sequence length="535" mass="59354">MLFQFLQTLARFCSFLLISVIGSRFSPLFLLGYVKLQDENQHNSESTTLASRTDTKQPNAAENVTSSSIDFAVNSVVKVFTVSSVPSILQPWRNWQQEETSGSGFVISGKKILTNAHVVADHIFLQVRKHGSPTKYKAEVRAVGHECDLAILEIDNEEFWEDMNPLELGEIPSLDESVAVLGYPHGGDSLSITKGYVSRVEYTQYAHGGTTLLAIQTDAAINSGNSGGPAIIGNKTAGVAFQKCTSSDNIGYIIPTPVITHFLTAVEENGQYGGFCTLDLSYQLMENSQLRNHFKMGPEMTGILINEINPLSDAYKRLRKDDIILAIDDVLIGNDAKVAFRNKERINFNHFVSMKKLNETVLLKVLREGIEHDFHISLKPVPPLVPVHQYDKLPSYYIFAGFVFVPLTQPYIDSTLICNCANKNMPEKAGEQLVIISQVLADDINAGYTDFNDLKVIKVNGVQVENLKHLSELVEKCCTEDLRLDLENEKVMVLNYENAKEATSLILKLHRIPSAISKDLQSEKVPTNALISSEA</sequence>
<gene>
    <name evidence="6" type="ORF">AARE701A_LOCUS4622</name>
</gene>
<dbReference type="Pfam" id="PF17815">
    <property type="entry name" value="PDZ_3"/>
    <property type="match status" value="1"/>
</dbReference>
<reference evidence="6" key="1">
    <citation type="submission" date="2021-01" db="EMBL/GenBank/DDBJ databases">
        <authorList>
            <person name="Bezrukov I."/>
        </authorList>
    </citation>
    <scope>NUCLEOTIDE SEQUENCE</scope>
</reference>
<dbReference type="EMBL" id="LR999452">
    <property type="protein sequence ID" value="CAE5963024.1"/>
    <property type="molecule type" value="Genomic_DNA"/>
</dbReference>
<dbReference type="Gene3D" id="2.40.10.10">
    <property type="entry name" value="Trypsin-like serine proteases"/>
    <property type="match status" value="2"/>
</dbReference>
<keyword evidence="4" id="KW-0720">Serine protease</keyword>
<dbReference type="Gene3D" id="3.20.190.20">
    <property type="match status" value="1"/>
</dbReference>
<dbReference type="SUPFAM" id="SSF50494">
    <property type="entry name" value="Trypsin-like serine proteases"/>
    <property type="match status" value="1"/>
</dbReference>
<evidence type="ECO:0000313" key="6">
    <source>
        <dbReference type="EMBL" id="CAE5963024.1"/>
    </source>
</evidence>
<evidence type="ECO:0000313" key="7">
    <source>
        <dbReference type="Proteomes" id="UP000682877"/>
    </source>
</evidence>
<evidence type="ECO:0000256" key="4">
    <source>
        <dbReference type="ARBA" id="ARBA00022825"/>
    </source>
</evidence>
<dbReference type="GO" id="GO:0006508">
    <property type="term" value="P:proteolysis"/>
    <property type="evidence" value="ECO:0007669"/>
    <property type="project" value="UniProtKB-KW"/>
</dbReference>
<evidence type="ECO:0000259" key="5">
    <source>
        <dbReference type="Pfam" id="PF17815"/>
    </source>
</evidence>
<dbReference type="PRINTS" id="PR00834">
    <property type="entry name" value="PROTEASES2C"/>
</dbReference>
<dbReference type="AlphaFoldDB" id="A0A8S1ZP68"/>
<keyword evidence="7" id="KW-1185">Reference proteome</keyword>
<dbReference type="PANTHER" id="PTHR45980:SF9">
    <property type="entry name" value="PROTEASE DO-LIKE 10, MITOCHONDRIAL-RELATED"/>
    <property type="match status" value="1"/>
</dbReference>
<proteinExistence type="inferred from homology"/>
<name>A0A8S1ZP68_ARAAE</name>
<dbReference type="InterPro" id="IPR036034">
    <property type="entry name" value="PDZ_sf"/>
</dbReference>
<evidence type="ECO:0000256" key="2">
    <source>
        <dbReference type="ARBA" id="ARBA00022670"/>
    </source>
</evidence>
<dbReference type="InterPro" id="IPR043504">
    <property type="entry name" value="Peptidase_S1_PA_chymotrypsin"/>
</dbReference>
<dbReference type="InterPro" id="IPR041517">
    <property type="entry name" value="DEGP_PDZ"/>
</dbReference>
<feature type="domain" description="Protease Do-like PDZ" evidence="5">
    <location>
        <begin position="385"/>
        <end position="519"/>
    </location>
</feature>
<keyword evidence="3" id="KW-0378">Hydrolase</keyword>
<dbReference type="Proteomes" id="UP000682877">
    <property type="component" value="Chromosome 2"/>
</dbReference>
<dbReference type="InterPro" id="IPR009003">
    <property type="entry name" value="Peptidase_S1_PA"/>
</dbReference>
<dbReference type="SUPFAM" id="SSF50156">
    <property type="entry name" value="PDZ domain-like"/>
    <property type="match status" value="1"/>
</dbReference>
<keyword evidence="2" id="KW-0645">Protease</keyword>
<evidence type="ECO:0000256" key="3">
    <source>
        <dbReference type="ARBA" id="ARBA00022801"/>
    </source>
</evidence>
<dbReference type="InterPro" id="IPR046449">
    <property type="entry name" value="DEGP_PDZ_sf"/>
</dbReference>
<comment type="similarity">
    <text evidence="1">Belongs to the peptidase S1C family.</text>
</comment>
<evidence type="ECO:0000256" key="1">
    <source>
        <dbReference type="ARBA" id="ARBA00010541"/>
    </source>
</evidence>
<dbReference type="Gene3D" id="2.30.42.10">
    <property type="match status" value="1"/>
</dbReference>
<dbReference type="Pfam" id="PF13365">
    <property type="entry name" value="Trypsin_2"/>
    <property type="match status" value="1"/>
</dbReference>
<organism evidence="6 7">
    <name type="scientific">Arabidopsis arenosa</name>
    <name type="common">Sand rock-cress</name>
    <name type="synonym">Cardaminopsis arenosa</name>
    <dbReference type="NCBI Taxonomy" id="38785"/>
    <lineage>
        <taxon>Eukaryota</taxon>
        <taxon>Viridiplantae</taxon>
        <taxon>Streptophyta</taxon>
        <taxon>Embryophyta</taxon>
        <taxon>Tracheophyta</taxon>
        <taxon>Spermatophyta</taxon>
        <taxon>Magnoliopsida</taxon>
        <taxon>eudicotyledons</taxon>
        <taxon>Gunneridae</taxon>
        <taxon>Pentapetalae</taxon>
        <taxon>rosids</taxon>
        <taxon>malvids</taxon>
        <taxon>Brassicales</taxon>
        <taxon>Brassicaceae</taxon>
        <taxon>Camelineae</taxon>
        <taxon>Arabidopsis</taxon>
    </lineage>
</organism>
<protein>
    <recommendedName>
        <fullName evidence="5">Protease Do-like PDZ domain-containing protein</fullName>
    </recommendedName>
</protein>
<dbReference type="PANTHER" id="PTHR45980">
    <property type="match status" value="1"/>
</dbReference>
<dbReference type="GO" id="GO:0004252">
    <property type="term" value="F:serine-type endopeptidase activity"/>
    <property type="evidence" value="ECO:0007669"/>
    <property type="project" value="InterPro"/>
</dbReference>